<evidence type="ECO:0000313" key="1">
    <source>
        <dbReference type="EMBL" id="KAJ8022242.1"/>
    </source>
</evidence>
<organism evidence="1 2">
    <name type="scientific">Holothuria leucospilota</name>
    <name type="common">Black long sea cucumber</name>
    <name type="synonym">Mertensiothuria leucospilota</name>
    <dbReference type="NCBI Taxonomy" id="206669"/>
    <lineage>
        <taxon>Eukaryota</taxon>
        <taxon>Metazoa</taxon>
        <taxon>Echinodermata</taxon>
        <taxon>Eleutherozoa</taxon>
        <taxon>Echinozoa</taxon>
        <taxon>Holothuroidea</taxon>
        <taxon>Aspidochirotacea</taxon>
        <taxon>Aspidochirotida</taxon>
        <taxon>Holothuriidae</taxon>
        <taxon>Holothuria</taxon>
    </lineage>
</organism>
<gene>
    <name evidence="1" type="ORF">HOLleu_37082</name>
</gene>
<reference evidence="1" key="1">
    <citation type="submission" date="2021-10" db="EMBL/GenBank/DDBJ databases">
        <title>Tropical sea cucumber genome reveals ecological adaptation and Cuvierian tubules defense mechanism.</title>
        <authorList>
            <person name="Chen T."/>
        </authorList>
    </citation>
    <scope>NUCLEOTIDE SEQUENCE</scope>
    <source>
        <strain evidence="1">Nanhai2018</strain>
        <tissue evidence="1">Muscle</tissue>
    </source>
</reference>
<dbReference type="Proteomes" id="UP001152320">
    <property type="component" value="Chromosome 20"/>
</dbReference>
<sequence>MTIKHLHWSTHTRIYQPVGSDRYMYVVPPANCISMPQLSENFISKYCTLAELLGKCNRHFCFPPLPHPSHPGLIQQDQFNSLNNFN</sequence>
<accession>A0A9Q0YLE3</accession>
<dbReference type="EMBL" id="JAIZAY010000020">
    <property type="protein sequence ID" value="KAJ8022242.1"/>
    <property type="molecule type" value="Genomic_DNA"/>
</dbReference>
<keyword evidence="2" id="KW-1185">Reference proteome</keyword>
<proteinExistence type="predicted"/>
<comment type="caution">
    <text evidence="1">The sequence shown here is derived from an EMBL/GenBank/DDBJ whole genome shotgun (WGS) entry which is preliminary data.</text>
</comment>
<name>A0A9Q0YLE3_HOLLE</name>
<evidence type="ECO:0000313" key="2">
    <source>
        <dbReference type="Proteomes" id="UP001152320"/>
    </source>
</evidence>
<protein>
    <submittedName>
        <fullName evidence="1">Uncharacterized protein</fullName>
    </submittedName>
</protein>
<dbReference type="AlphaFoldDB" id="A0A9Q0YLE3"/>